<dbReference type="Pfam" id="PF02653">
    <property type="entry name" value="BPD_transp_2"/>
    <property type="match status" value="1"/>
</dbReference>
<dbReference type="PANTHER" id="PTHR32196:SF18">
    <property type="entry name" value="GALACTOSE_METHYL GALACTOSIDE IMPORT PERMEASE PROTEIN MGLC"/>
    <property type="match status" value="1"/>
</dbReference>
<gene>
    <name evidence="8" type="ORF">FYJ35_10060</name>
</gene>
<keyword evidence="3 7" id="KW-0812">Transmembrane</keyword>
<dbReference type="AlphaFoldDB" id="A0A6L5X7J9"/>
<feature type="transmembrane region" description="Helical" evidence="7">
    <location>
        <begin position="365"/>
        <end position="385"/>
    </location>
</feature>
<evidence type="ECO:0000256" key="6">
    <source>
        <dbReference type="SAM" id="Coils"/>
    </source>
</evidence>
<organism evidence="8 9">
    <name type="scientific">Porcincola intestinalis</name>
    <dbReference type="NCBI Taxonomy" id="2606632"/>
    <lineage>
        <taxon>Bacteria</taxon>
        <taxon>Bacillati</taxon>
        <taxon>Bacillota</taxon>
        <taxon>Clostridia</taxon>
        <taxon>Lachnospirales</taxon>
        <taxon>Lachnospiraceae</taxon>
        <taxon>Porcincola</taxon>
    </lineage>
</organism>
<name>A0A6L5X7J9_9FIRM</name>
<keyword evidence="4 7" id="KW-1133">Transmembrane helix</keyword>
<sequence>MAENTKILSAEDAEKLLRPIDEHIGEIQKKIDALRVDGADKVAELTDELRMAKESKTLTAEQKEKIRRKDEALLAGAKKTEAANKAQVEKLIAEGEAYLKAHYNTEYLDRIKASGAGEREAAATAYSRKVEALKEEHEKSLEALKGKLASASGEEKTTLQKEIKDETYVFKNRMFDAKMVYRKDLQAVKDREHEAFTHQYHLIDLLRKSKFTFAQQRAQSRELSRYSFSWKQFFLRNGLYIVIVAVFIALGFITPAVKHTQLFTATNILNILQQASPRMFLALGVAGLILLTGTDLSIGRMMGMGMVTCTIIMHKGPNTGTVFGKAFDLSGMPLAGRAILALVLTILFCVIFTSIAGFFTARFKMHPFISTMANMLIIFGLVTYATKGVSFGAIENAIPNAVIPKIKGFPTIILWAVAAIVIVWFIWNKTKFGKYLYAVGGNPEAAAVSGISVFAVTLGAFMLAGVLYGFGAWLECNRMIGSGSAAYGQGWDMDAIAACVVGGVSFTGGIGKISGVVVGVLIFTALTYSLTILGIDTNLQFVFEGIIILAAVTLDCLKYVQKK</sequence>
<evidence type="ECO:0000256" key="5">
    <source>
        <dbReference type="ARBA" id="ARBA00023136"/>
    </source>
</evidence>
<dbReference type="InterPro" id="IPR001851">
    <property type="entry name" value="ABC_transp_permease"/>
</dbReference>
<evidence type="ECO:0000256" key="3">
    <source>
        <dbReference type="ARBA" id="ARBA00022692"/>
    </source>
</evidence>
<keyword evidence="6" id="KW-0175">Coiled coil</keyword>
<dbReference type="RefSeq" id="WP_154526165.1">
    <property type="nucleotide sequence ID" value="NZ_VULZ01000011.1"/>
</dbReference>
<dbReference type="GO" id="GO:0005886">
    <property type="term" value="C:plasma membrane"/>
    <property type="evidence" value="ECO:0007669"/>
    <property type="project" value="UniProtKB-SubCell"/>
</dbReference>
<comment type="caution">
    <text evidence="8">The sequence shown here is derived from an EMBL/GenBank/DDBJ whole genome shotgun (WGS) entry which is preliminary data.</text>
</comment>
<feature type="transmembrane region" description="Helical" evidence="7">
    <location>
        <begin position="406"/>
        <end position="427"/>
    </location>
</feature>
<evidence type="ECO:0000313" key="9">
    <source>
        <dbReference type="Proteomes" id="UP000481852"/>
    </source>
</evidence>
<evidence type="ECO:0000256" key="4">
    <source>
        <dbReference type="ARBA" id="ARBA00022989"/>
    </source>
</evidence>
<feature type="transmembrane region" description="Helical" evidence="7">
    <location>
        <begin position="513"/>
        <end position="535"/>
    </location>
</feature>
<dbReference type="GO" id="GO:0022857">
    <property type="term" value="F:transmembrane transporter activity"/>
    <property type="evidence" value="ECO:0007669"/>
    <property type="project" value="InterPro"/>
</dbReference>
<dbReference type="PANTHER" id="PTHR32196">
    <property type="entry name" value="ABC TRANSPORTER PERMEASE PROTEIN YPHD-RELATED-RELATED"/>
    <property type="match status" value="1"/>
</dbReference>
<dbReference type="CDD" id="cd06579">
    <property type="entry name" value="TM_PBP1_transp_AraH_like"/>
    <property type="match status" value="1"/>
</dbReference>
<feature type="transmembrane region" description="Helical" evidence="7">
    <location>
        <begin position="233"/>
        <end position="253"/>
    </location>
</feature>
<keyword evidence="9" id="KW-1185">Reference proteome</keyword>
<feature type="transmembrane region" description="Helical" evidence="7">
    <location>
        <begin position="338"/>
        <end position="359"/>
    </location>
</feature>
<evidence type="ECO:0000256" key="7">
    <source>
        <dbReference type="SAM" id="Phobius"/>
    </source>
</evidence>
<proteinExistence type="predicted"/>
<accession>A0A6L5X7J9</accession>
<keyword evidence="2" id="KW-1003">Cell membrane</keyword>
<comment type="subcellular location">
    <subcellularLocation>
        <location evidence="1">Cell membrane</location>
        <topology evidence="1">Multi-pass membrane protein</topology>
    </subcellularLocation>
</comment>
<feature type="transmembrane region" description="Helical" evidence="7">
    <location>
        <begin position="279"/>
        <end position="298"/>
    </location>
</feature>
<keyword evidence="5 7" id="KW-0472">Membrane</keyword>
<evidence type="ECO:0000256" key="1">
    <source>
        <dbReference type="ARBA" id="ARBA00004651"/>
    </source>
</evidence>
<dbReference type="Proteomes" id="UP000481852">
    <property type="component" value="Unassembled WGS sequence"/>
</dbReference>
<protein>
    <submittedName>
        <fullName evidence="8">Galactoside ABC transporter permease</fullName>
    </submittedName>
</protein>
<feature type="transmembrane region" description="Helical" evidence="7">
    <location>
        <begin position="447"/>
        <end position="470"/>
    </location>
</feature>
<evidence type="ECO:0000313" key="8">
    <source>
        <dbReference type="EMBL" id="MSS15375.1"/>
    </source>
</evidence>
<evidence type="ECO:0000256" key="2">
    <source>
        <dbReference type="ARBA" id="ARBA00022475"/>
    </source>
</evidence>
<dbReference type="EMBL" id="VULZ01000011">
    <property type="protein sequence ID" value="MSS15375.1"/>
    <property type="molecule type" value="Genomic_DNA"/>
</dbReference>
<feature type="coiled-coil region" evidence="6">
    <location>
        <begin position="123"/>
        <end position="154"/>
    </location>
</feature>
<feature type="transmembrane region" description="Helical" evidence="7">
    <location>
        <begin position="541"/>
        <end position="560"/>
    </location>
</feature>
<reference evidence="8 9" key="1">
    <citation type="submission" date="2019-08" db="EMBL/GenBank/DDBJ databases">
        <title>In-depth cultivation of the pig gut microbiome towards novel bacterial diversity and tailored functional studies.</title>
        <authorList>
            <person name="Wylensek D."/>
            <person name="Hitch T.C.A."/>
            <person name="Clavel T."/>
        </authorList>
    </citation>
    <scope>NUCLEOTIDE SEQUENCE [LARGE SCALE GENOMIC DNA]</scope>
    <source>
        <strain evidence="8 9">Oil+RF-744-WCA-WT-11</strain>
    </source>
</reference>